<dbReference type="Pfam" id="PF05431">
    <property type="entry name" value="Toxin_10"/>
    <property type="match status" value="1"/>
</dbReference>
<evidence type="ECO:0000259" key="1">
    <source>
        <dbReference type="Pfam" id="PF05431"/>
    </source>
</evidence>
<dbReference type="GO" id="GO:0090729">
    <property type="term" value="F:toxin activity"/>
    <property type="evidence" value="ECO:0007669"/>
    <property type="project" value="InterPro"/>
</dbReference>
<feature type="domain" description="Insecticidal crystal toxin" evidence="1">
    <location>
        <begin position="209"/>
        <end position="374"/>
    </location>
</feature>
<dbReference type="EMBL" id="FRXN01000001">
    <property type="protein sequence ID" value="SHO60553.1"/>
    <property type="molecule type" value="Genomic_DNA"/>
</dbReference>
<dbReference type="AlphaFoldDB" id="A0A1M7Z6J4"/>
<dbReference type="Proteomes" id="UP000184609">
    <property type="component" value="Unassembled WGS sequence"/>
</dbReference>
<organism evidence="2 3">
    <name type="scientific">Algoriphagus zhangzhouensis</name>
    <dbReference type="NCBI Taxonomy" id="1073327"/>
    <lineage>
        <taxon>Bacteria</taxon>
        <taxon>Pseudomonadati</taxon>
        <taxon>Bacteroidota</taxon>
        <taxon>Cytophagia</taxon>
        <taxon>Cytophagales</taxon>
        <taxon>Cyclobacteriaceae</taxon>
        <taxon>Algoriphagus</taxon>
    </lineage>
</organism>
<gene>
    <name evidence="2" type="ORF">SAMN04488108_0872</name>
</gene>
<evidence type="ECO:0000313" key="2">
    <source>
        <dbReference type="EMBL" id="SHO60553.1"/>
    </source>
</evidence>
<accession>A0A1M7Z6J4</accession>
<name>A0A1M7Z6J4_9BACT</name>
<dbReference type="InterPro" id="IPR008872">
    <property type="entry name" value="Toxin_P42"/>
</dbReference>
<dbReference type="OrthoDB" id="2576162at2"/>
<proteinExistence type="predicted"/>
<protein>
    <recommendedName>
        <fullName evidence="1">Insecticidal crystal toxin domain-containing protein</fullName>
    </recommendedName>
</protein>
<keyword evidence="3" id="KW-1185">Reference proteome</keyword>
<reference evidence="3" key="1">
    <citation type="submission" date="2016-12" db="EMBL/GenBank/DDBJ databases">
        <authorList>
            <person name="Varghese N."/>
            <person name="Submissions S."/>
        </authorList>
    </citation>
    <scope>NUCLEOTIDE SEQUENCE [LARGE SCALE GENOMIC DNA]</scope>
    <source>
        <strain evidence="3">DSM 25035</strain>
    </source>
</reference>
<evidence type="ECO:0000313" key="3">
    <source>
        <dbReference type="Proteomes" id="UP000184609"/>
    </source>
</evidence>
<sequence length="384" mass="44467">MEIVNTILKNTCHFLIKTTFEKDFLCQEYGSGTSGHLMRYPAPNGIPNEFFKFQIYPDPDKKGLFRIIVLGWPDFLVQMESDRALLATPKDSDLQRFEFFNAPPPLVEKDKSAEWYYLKGEGTKLYLDFASHRYVFPSNSSKDQTKLKFEAIDFVKPDPNKIQEKITLLEKDFTSPADFKITNGKEWNKKTISVEAIPASLINDNKYRTKSDQIALSPYYYLTHEKLWSSEQLNQVLISDYLTSEISEEIISSFKFDSYKSIEKTFGTTFDASINLYGKKSAEMGVEEGGASATATNEVGATLNLAYQFKDQTTLLDTETRSQEENIKKAIKFTYKKPEKDDEKDFYLRFWLIVDRYILEDSKGNEIGRWDHTNEKNFKVQKIK</sequence>